<dbReference type="AlphaFoldDB" id="A0A6C2CBZ7"/>
<dbReference type="EMBL" id="SDGZ01000007">
    <property type="protein sequence ID" value="TYC50615.1"/>
    <property type="molecule type" value="Genomic_DNA"/>
</dbReference>
<comment type="caution">
    <text evidence="8">The sequence shown here is derived from an EMBL/GenBank/DDBJ whole genome shotgun (WGS) entry which is preliminary data.</text>
</comment>
<dbReference type="RefSeq" id="WP_148621941.1">
    <property type="nucleotide sequence ID" value="NZ_SDGZ01000007.1"/>
</dbReference>
<name>A0A6C2CBZ7_9LACO</name>
<comment type="cofactor">
    <cofactor evidence="4">
        <name>FAD</name>
        <dbReference type="ChEBI" id="CHEBI:57692"/>
    </cofactor>
    <text evidence="4">Binds 1 FAD per subunit.</text>
</comment>
<dbReference type="PIRSF" id="PIRSF000350">
    <property type="entry name" value="Mercury_reductase_MerA"/>
    <property type="match status" value="1"/>
</dbReference>
<dbReference type="OrthoDB" id="9800167at2"/>
<dbReference type="InterPro" id="IPR036188">
    <property type="entry name" value="FAD/NAD-bd_sf"/>
</dbReference>
<evidence type="ECO:0000256" key="3">
    <source>
        <dbReference type="ARBA" id="ARBA00022827"/>
    </source>
</evidence>
<gene>
    <name evidence="8" type="ORF">ESZ50_02050</name>
</gene>
<evidence type="ECO:0000256" key="4">
    <source>
        <dbReference type="PIRSR" id="PIRSR000350-3"/>
    </source>
</evidence>
<evidence type="ECO:0000256" key="1">
    <source>
        <dbReference type="ARBA" id="ARBA00007532"/>
    </source>
</evidence>
<dbReference type="InterPro" id="IPR023753">
    <property type="entry name" value="FAD/NAD-binding_dom"/>
</dbReference>
<dbReference type="PANTHER" id="PTHR43014">
    <property type="entry name" value="MERCURIC REDUCTASE"/>
    <property type="match status" value="1"/>
</dbReference>
<evidence type="ECO:0000256" key="5">
    <source>
        <dbReference type="PIRSR" id="PIRSR000350-4"/>
    </source>
</evidence>
<accession>A0A6C2CBZ7</accession>
<dbReference type="PRINTS" id="PR00368">
    <property type="entry name" value="FADPNR"/>
</dbReference>
<feature type="binding site" evidence="4">
    <location>
        <position position="256"/>
    </location>
    <ligand>
        <name>NAD(+)</name>
        <dbReference type="ChEBI" id="CHEBI:57540"/>
    </ligand>
</feature>
<evidence type="ECO:0000256" key="2">
    <source>
        <dbReference type="ARBA" id="ARBA00022630"/>
    </source>
</evidence>
<feature type="binding site" evidence="4">
    <location>
        <position position="48"/>
    </location>
    <ligand>
        <name>FAD</name>
        <dbReference type="ChEBI" id="CHEBI:57692"/>
    </ligand>
</feature>
<dbReference type="Proteomes" id="UP000371977">
    <property type="component" value="Unassembled WGS sequence"/>
</dbReference>
<dbReference type="GO" id="GO:0016491">
    <property type="term" value="F:oxidoreductase activity"/>
    <property type="evidence" value="ECO:0007669"/>
    <property type="project" value="InterPro"/>
</dbReference>
<feature type="domain" description="FAD/NAD(P)-binding" evidence="7">
    <location>
        <begin position="2"/>
        <end position="313"/>
    </location>
</feature>
<dbReference type="PRINTS" id="PR00411">
    <property type="entry name" value="PNDRDTASEI"/>
</dbReference>
<keyword evidence="3 4" id="KW-0274">FAD</keyword>
<dbReference type="SUPFAM" id="SSF51905">
    <property type="entry name" value="FAD/NAD(P)-binding domain"/>
    <property type="match status" value="1"/>
</dbReference>
<protein>
    <submittedName>
        <fullName evidence="8">NAD(P)/FAD-dependent oxidoreductase</fullName>
    </submittedName>
</protein>
<dbReference type="InterPro" id="IPR016156">
    <property type="entry name" value="FAD/NAD-linked_Rdtase_dimer_sf"/>
</dbReference>
<dbReference type="Pfam" id="PF02852">
    <property type="entry name" value="Pyr_redox_dim"/>
    <property type="match status" value="1"/>
</dbReference>
<evidence type="ECO:0000313" key="9">
    <source>
        <dbReference type="Proteomes" id="UP000371977"/>
    </source>
</evidence>
<feature type="binding site" evidence="4">
    <location>
        <begin position="169"/>
        <end position="176"/>
    </location>
    <ligand>
        <name>NAD(+)</name>
        <dbReference type="ChEBI" id="CHEBI:57540"/>
    </ligand>
</feature>
<dbReference type="Gene3D" id="3.50.50.60">
    <property type="entry name" value="FAD/NAD(P)-binding domain"/>
    <property type="match status" value="1"/>
</dbReference>
<proteinExistence type="inferred from homology"/>
<dbReference type="InterPro" id="IPR004099">
    <property type="entry name" value="Pyr_nucl-diS_OxRdtase_dimer"/>
</dbReference>
<feature type="binding site" evidence="4">
    <location>
        <position position="296"/>
    </location>
    <ligand>
        <name>FAD</name>
        <dbReference type="ChEBI" id="CHEBI:57692"/>
    </ligand>
</feature>
<keyword evidence="4" id="KW-0547">Nucleotide-binding</keyword>
<dbReference type="InterPro" id="IPR001100">
    <property type="entry name" value="Pyr_nuc-diS_OxRdtase"/>
</dbReference>
<dbReference type="SUPFAM" id="SSF55424">
    <property type="entry name" value="FAD/NAD-linked reductases, dimerisation (C-terminal) domain"/>
    <property type="match status" value="1"/>
</dbReference>
<sequence>MFDYIVIGSGPGGLALAYQLKARDFNVAVIENDKWGGTCPNYGCDPTKAMMAVVEAKHHADQLQGQGLKGNLTVDWAAMRNRKVEITDPYAKQSFEGLKANGIEAIYGTAVFTDDGMLLVGQKKYQATHYVIATGTRPRTLAIEGGELLNNSNDFLELDELPEEIVFLGLGPIGLELAQLANAAGAHVTVISITDLEISNFQKTVGADYLARLQADGINFEANIAINKVEQTERGLLLSDGKQFEIFADYAVAGVGRTPNIEQLNLEKMNVKSGRGGVIVDDFLRTSNPNIYALGDVVQKKRPHLTPVSVFEGNYLGANLGNENARAIDYPVIPYIIYGPTKLAQVGEFDESADVSKKILDMTNWYTYKRIADPLAKIVVAINRHDQIVGASIISTVADELINLLTFAIQRKISLDEMNTMIMAYPTVASDLSYFY</sequence>
<evidence type="ECO:0000259" key="6">
    <source>
        <dbReference type="Pfam" id="PF02852"/>
    </source>
</evidence>
<dbReference type="PANTHER" id="PTHR43014:SF5">
    <property type="entry name" value="GLUTATHIONE REDUCTASE (NADPH)"/>
    <property type="match status" value="1"/>
</dbReference>
<reference evidence="8 9" key="1">
    <citation type="submission" date="2019-01" db="EMBL/GenBank/DDBJ databases">
        <title>Weissella sp. nov., a novel lactic acid bacterium isolated from animal feces.</title>
        <authorList>
            <person name="Wang L.-T."/>
        </authorList>
    </citation>
    <scope>NUCLEOTIDE SEQUENCE [LARGE SCALE GENOMIC DNA]</scope>
    <source>
        <strain evidence="8 9">8H-2</strain>
    </source>
</reference>
<evidence type="ECO:0000259" key="7">
    <source>
        <dbReference type="Pfam" id="PF07992"/>
    </source>
</evidence>
<organism evidence="8 9">
    <name type="scientific">Weissella muntiaci</name>
    <dbReference type="NCBI Taxonomy" id="2508881"/>
    <lineage>
        <taxon>Bacteria</taxon>
        <taxon>Bacillati</taxon>
        <taxon>Bacillota</taxon>
        <taxon>Bacilli</taxon>
        <taxon>Lactobacillales</taxon>
        <taxon>Lactobacillaceae</taxon>
        <taxon>Weissella</taxon>
    </lineage>
</organism>
<comment type="similarity">
    <text evidence="1">Belongs to the class-I pyridine nucleotide-disulfide oxidoreductase family.</text>
</comment>
<dbReference type="GO" id="GO:0000166">
    <property type="term" value="F:nucleotide binding"/>
    <property type="evidence" value="ECO:0007669"/>
    <property type="project" value="UniProtKB-KW"/>
</dbReference>
<keyword evidence="2" id="KW-0285">Flavoprotein</keyword>
<feature type="disulfide bond" description="Redox-active" evidence="5">
    <location>
        <begin position="39"/>
        <end position="44"/>
    </location>
</feature>
<dbReference type="Pfam" id="PF07992">
    <property type="entry name" value="Pyr_redox_2"/>
    <property type="match status" value="1"/>
</dbReference>
<keyword evidence="9" id="KW-1185">Reference proteome</keyword>
<feature type="domain" description="Pyridine nucleotide-disulphide oxidoreductase dimerisation" evidence="6">
    <location>
        <begin position="333"/>
        <end position="430"/>
    </location>
</feature>
<keyword evidence="4" id="KW-0520">NAD</keyword>
<evidence type="ECO:0000313" key="8">
    <source>
        <dbReference type="EMBL" id="TYC50615.1"/>
    </source>
</evidence>